<accession>A0A512DUT6</accession>
<dbReference type="EMBL" id="BJYZ01000019">
    <property type="protein sequence ID" value="GEO40000.1"/>
    <property type="molecule type" value="Genomic_DNA"/>
</dbReference>
<organism evidence="1 2">
    <name type="scientific">Skermanella aerolata</name>
    <dbReference type="NCBI Taxonomy" id="393310"/>
    <lineage>
        <taxon>Bacteria</taxon>
        <taxon>Pseudomonadati</taxon>
        <taxon>Pseudomonadota</taxon>
        <taxon>Alphaproteobacteria</taxon>
        <taxon>Rhodospirillales</taxon>
        <taxon>Azospirillaceae</taxon>
        <taxon>Skermanella</taxon>
    </lineage>
</organism>
<evidence type="ECO:0000313" key="2">
    <source>
        <dbReference type="Proteomes" id="UP000321523"/>
    </source>
</evidence>
<dbReference type="Gene3D" id="3.40.190.10">
    <property type="entry name" value="Periplasmic binding protein-like II"/>
    <property type="match status" value="2"/>
</dbReference>
<name>A0A512DUT6_9PROT</name>
<comment type="caution">
    <text evidence="1">The sequence shown here is derived from an EMBL/GenBank/DDBJ whole genome shotgun (WGS) entry which is preliminary data.</text>
</comment>
<keyword evidence="2" id="KW-1185">Reference proteome</keyword>
<dbReference type="Proteomes" id="UP000321523">
    <property type="component" value="Unassembled WGS sequence"/>
</dbReference>
<dbReference type="InterPro" id="IPR006311">
    <property type="entry name" value="TAT_signal"/>
</dbReference>
<sequence>MEHDKIGANGLPMSRRGFMESVLSVTALGAAASVLPGLSQQAWAAGLPVKGYGVTTAQPKDWSRVTQSIGIQVDYTPTNADIGVFMRDVMGNDLTSTHDVFIFDGGTEDLLGPEGYYAEIDENHPELKLWARTPDSWKRSSFLRADDKQYAVPVIGNGDAFGYFPAAIDANPNGLDEVPWTTFFEGENVKGRVAIDRSWLQSMAETANYLKHHGRITVEDPADLPAEQARQVADYLVERKRAGQFRTIFTAFEEQVQLLSNKEVAMINCWEPATKEANNALGPNSVIYAFTVEGYYLWGHGACVAAAAMDRGNVDNIYKLLNYFLDGEYRAFQAKERGYAGPNMDLGVQYAIDHGWSKEDIDGLKWAEEKVRRKFQKPFFCKVVPEHADVMEEEWQRFLNA</sequence>
<evidence type="ECO:0000313" key="1">
    <source>
        <dbReference type="EMBL" id="GEO40000.1"/>
    </source>
</evidence>
<protein>
    <recommendedName>
        <fullName evidence="3">ABC transporter substrate-binding protein</fullName>
    </recommendedName>
</protein>
<proteinExistence type="predicted"/>
<dbReference type="RefSeq" id="WP_044433725.1">
    <property type="nucleotide sequence ID" value="NZ_BJYZ01000019.1"/>
</dbReference>
<dbReference type="OrthoDB" id="9812255at2"/>
<gene>
    <name evidence="1" type="ORF">SAE02_41480</name>
</gene>
<dbReference type="PROSITE" id="PS51318">
    <property type="entry name" value="TAT"/>
    <property type="match status" value="1"/>
</dbReference>
<evidence type="ECO:0008006" key="3">
    <source>
        <dbReference type="Google" id="ProtNLM"/>
    </source>
</evidence>
<dbReference type="SUPFAM" id="SSF53850">
    <property type="entry name" value="Periplasmic binding protein-like II"/>
    <property type="match status" value="1"/>
</dbReference>
<dbReference type="AlphaFoldDB" id="A0A512DUT6"/>
<reference evidence="1 2" key="1">
    <citation type="submission" date="2019-07" db="EMBL/GenBank/DDBJ databases">
        <title>Whole genome shotgun sequence of Skermanella aerolata NBRC 106429.</title>
        <authorList>
            <person name="Hosoyama A."/>
            <person name="Uohara A."/>
            <person name="Ohji S."/>
            <person name="Ichikawa N."/>
        </authorList>
    </citation>
    <scope>NUCLEOTIDE SEQUENCE [LARGE SCALE GENOMIC DNA]</scope>
    <source>
        <strain evidence="1 2">NBRC 106429</strain>
    </source>
</reference>